<proteinExistence type="predicted"/>
<accession>A0ABY9BQP6</accession>
<gene>
    <name evidence="11" type="ORF">VitviT2T_004477</name>
</gene>
<feature type="domain" description="PGG" evidence="10">
    <location>
        <begin position="313"/>
        <end position="438"/>
    </location>
</feature>
<evidence type="ECO:0000259" key="10">
    <source>
        <dbReference type="Pfam" id="PF13962"/>
    </source>
</evidence>
<evidence type="ECO:0000256" key="8">
    <source>
        <dbReference type="SAM" id="MobiDB-lite"/>
    </source>
</evidence>
<dbReference type="EMBL" id="CP126651">
    <property type="protein sequence ID" value="WJZ84902.1"/>
    <property type="molecule type" value="Genomic_DNA"/>
</dbReference>
<keyword evidence="3" id="KW-0677">Repeat</keyword>
<evidence type="ECO:0000256" key="3">
    <source>
        <dbReference type="ARBA" id="ARBA00022737"/>
    </source>
</evidence>
<feature type="transmembrane region" description="Helical" evidence="9">
    <location>
        <begin position="455"/>
        <end position="473"/>
    </location>
</feature>
<evidence type="ECO:0000256" key="7">
    <source>
        <dbReference type="PROSITE-ProRule" id="PRU00023"/>
    </source>
</evidence>
<dbReference type="PROSITE" id="PS50297">
    <property type="entry name" value="ANK_REP_REGION"/>
    <property type="match status" value="2"/>
</dbReference>
<dbReference type="SUPFAM" id="SSF48403">
    <property type="entry name" value="Ankyrin repeat"/>
    <property type="match status" value="1"/>
</dbReference>
<dbReference type="InterPro" id="IPR026961">
    <property type="entry name" value="PGG_dom"/>
</dbReference>
<dbReference type="PANTHER" id="PTHR24186:SF37">
    <property type="entry name" value="PGG DOMAIN-CONTAINING PROTEIN"/>
    <property type="match status" value="1"/>
</dbReference>
<evidence type="ECO:0000313" key="12">
    <source>
        <dbReference type="Proteomes" id="UP001227230"/>
    </source>
</evidence>
<dbReference type="Gene3D" id="1.25.40.20">
    <property type="entry name" value="Ankyrin repeat-containing domain"/>
    <property type="match status" value="1"/>
</dbReference>
<protein>
    <recommendedName>
        <fullName evidence="10">PGG domain-containing protein</fullName>
    </recommendedName>
</protein>
<evidence type="ECO:0000256" key="6">
    <source>
        <dbReference type="ARBA" id="ARBA00023136"/>
    </source>
</evidence>
<evidence type="ECO:0000256" key="9">
    <source>
        <dbReference type="SAM" id="Phobius"/>
    </source>
</evidence>
<dbReference type="Pfam" id="PF12796">
    <property type="entry name" value="Ank_2"/>
    <property type="match status" value="1"/>
</dbReference>
<dbReference type="PANTHER" id="PTHR24186">
    <property type="entry name" value="PROTEIN PHOSPHATASE 1 REGULATORY SUBUNIT"/>
    <property type="match status" value="1"/>
</dbReference>
<dbReference type="SMART" id="SM00248">
    <property type="entry name" value="ANK"/>
    <property type="match status" value="5"/>
</dbReference>
<evidence type="ECO:0000256" key="4">
    <source>
        <dbReference type="ARBA" id="ARBA00022989"/>
    </source>
</evidence>
<keyword evidence="6 9" id="KW-0472">Membrane</keyword>
<reference evidence="11 12" key="1">
    <citation type="journal article" date="2023" name="Hortic Res">
        <title>The complete reference genome for grapevine (Vitis vinifera L.) genetics and breeding.</title>
        <authorList>
            <person name="Shi X."/>
            <person name="Cao S."/>
            <person name="Wang X."/>
            <person name="Huang S."/>
            <person name="Wang Y."/>
            <person name="Liu Z."/>
            <person name="Liu W."/>
            <person name="Leng X."/>
            <person name="Peng Y."/>
            <person name="Wang N."/>
            <person name="Wang Y."/>
            <person name="Ma Z."/>
            <person name="Xu X."/>
            <person name="Zhang F."/>
            <person name="Xue H."/>
            <person name="Zhong H."/>
            <person name="Wang Y."/>
            <person name="Zhang K."/>
            <person name="Velt A."/>
            <person name="Avia K."/>
            <person name="Holtgrawe D."/>
            <person name="Grimplet J."/>
            <person name="Matus J.T."/>
            <person name="Ware D."/>
            <person name="Wu X."/>
            <person name="Wang H."/>
            <person name="Liu C."/>
            <person name="Fang Y."/>
            <person name="Rustenholz C."/>
            <person name="Cheng Z."/>
            <person name="Xiao H."/>
            <person name="Zhou Y."/>
        </authorList>
    </citation>
    <scope>NUCLEOTIDE SEQUENCE [LARGE SCALE GENOMIC DNA]</scope>
    <source>
        <strain evidence="12">cv. Pinot noir / PN40024</strain>
        <tissue evidence="11">Leaf</tissue>
    </source>
</reference>
<feature type="region of interest" description="Disordered" evidence="8">
    <location>
        <begin position="345"/>
        <end position="373"/>
    </location>
</feature>
<evidence type="ECO:0000256" key="5">
    <source>
        <dbReference type="ARBA" id="ARBA00023043"/>
    </source>
</evidence>
<feature type="transmembrane region" description="Helical" evidence="9">
    <location>
        <begin position="413"/>
        <end position="435"/>
    </location>
</feature>
<keyword evidence="12" id="KW-1185">Reference proteome</keyword>
<sequence length="497" mass="54796">MLHKVVVEGSVTSLHELLQKDPIITERERMEQMLYEAAAQGSVTSLYELLLKDPLIIDRVMLNYTETPLHIAALLGHADFAKEILLQKPELAAELDYRRSSPLHLAAAKGYIEIVKELLFVNPEMCLACDRDGRNPVHLAAMRGHVHVLKELVQAKPHATWAALPRGETILHLCVKHNQLEALKLLVETADAHEIMSAKDDNGFTILHLAVADKQLETINYLLSSTSIEVNAVNLNGCTASDILAQSRRDVQDMEISELLRHVGAAKAKNISFSAYEFGSSRTRGMSSDADDQNRVPCPIGKNCNEFNKKKDDWLDKQQSALMVVASLIATMAFQAGVSPPGDVWGDNSKYDPEGSPAPAPSSETPHTAGLSIMADNNPDAHTSFLVTNTISFLASLSIILLLISGLPINRRLFVWILMVIMWIAVTAMTLTYLVSITALTPNHELDHLSCMITVVAYAWTCLVALLLVDLILKMIKKLIKWRGRSSSMIINGTTTI</sequence>
<dbReference type="InterPro" id="IPR002110">
    <property type="entry name" value="Ankyrin_rpt"/>
</dbReference>
<feature type="repeat" description="ANK" evidence="7">
    <location>
        <begin position="132"/>
        <end position="154"/>
    </location>
</feature>
<comment type="subcellular location">
    <subcellularLocation>
        <location evidence="1">Membrane</location>
        <topology evidence="1">Multi-pass membrane protein</topology>
    </subcellularLocation>
</comment>
<evidence type="ECO:0000256" key="1">
    <source>
        <dbReference type="ARBA" id="ARBA00004141"/>
    </source>
</evidence>
<feature type="repeat" description="ANK" evidence="7">
    <location>
        <begin position="98"/>
        <end position="119"/>
    </location>
</feature>
<evidence type="ECO:0000256" key="2">
    <source>
        <dbReference type="ARBA" id="ARBA00022692"/>
    </source>
</evidence>
<keyword evidence="2 9" id="KW-0812">Transmembrane</keyword>
<organism evidence="11 12">
    <name type="scientific">Vitis vinifera</name>
    <name type="common">Grape</name>
    <dbReference type="NCBI Taxonomy" id="29760"/>
    <lineage>
        <taxon>Eukaryota</taxon>
        <taxon>Viridiplantae</taxon>
        <taxon>Streptophyta</taxon>
        <taxon>Embryophyta</taxon>
        <taxon>Tracheophyta</taxon>
        <taxon>Spermatophyta</taxon>
        <taxon>Magnoliopsida</taxon>
        <taxon>eudicotyledons</taxon>
        <taxon>Gunneridae</taxon>
        <taxon>Pentapetalae</taxon>
        <taxon>rosids</taxon>
        <taxon>Vitales</taxon>
        <taxon>Vitaceae</taxon>
        <taxon>Viteae</taxon>
        <taxon>Vitis</taxon>
    </lineage>
</organism>
<dbReference type="InterPro" id="IPR036770">
    <property type="entry name" value="Ankyrin_rpt-contain_sf"/>
</dbReference>
<feature type="transmembrane region" description="Helical" evidence="9">
    <location>
        <begin position="384"/>
        <end position="404"/>
    </location>
</feature>
<dbReference type="PROSITE" id="PS50088">
    <property type="entry name" value="ANK_REPEAT"/>
    <property type="match status" value="2"/>
</dbReference>
<name>A0ABY9BQP6_VITVI</name>
<dbReference type="Proteomes" id="UP001227230">
    <property type="component" value="Chromosome 4"/>
</dbReference>
<keyword evidence="5 7" id="KW-0040">ANK repeat</keyword>
<evidence type="ECO:0000313" key="11">
    <source>
        <dbReference type="EMBL" id="WJZ84902.1"/>
    </source>
</evidence>
<dbReference type="Pfam" id="PF00023">
    <property type="entry name" value="Ank"/>
    <property type="match status" value="2"/>
</dbReference>
<keyword evidence="4 9" id="KW-1133">Transmembrane helix</keyword>
<dbReference type="Pfam" id="PF13962">
    <property type="entry name" value="PGG"/>
    <property type="match status" value="1"/>
</dbReference>